<dbReference type="GO" id="GO:0005829">
    <property type="term" value="C:cytosol"/>
    <property type="evidence" value="ECO:0007669"/>
    <property type="project" value="GOC"/>
</dbReference>
<name>A0A6A6PG01_9PEZI</name>
<dbReference type="PANTHER" id="PTHR13847:SF150">
    <property type="entry name" value="OXIDOREDUCTASE TDA3-RELATED"/>
    <property type="match status" value="1"/>
</dbReference>
<dbReference type="PANTHER" id="PTHR13847">
    <property type="entry name" value="SARCOSINE DEHYDROGENASE-RELATED"/>
    <property type="match status" value="1"/>
</dbReference>
<accession>A0A6A6PG01</accession>
<dbReference type="InterPro" id="IPR006076">
    <property type="entry name" value="FAD-dep_OxRdtase"/>
</dbReference>
<organism evidence="2 3">
    <name type="scientific">Lineolata rhizophorae</name>
    <dbReference type="NCBI Taxonomy" id="578093"/>
    <lineage>
        <taxon>Eukaryota</taxon>
        <taxon>Fungi</taxon>
        <taxon>Dikarya</taxon>
        <taxon>Ascomycota</taxon>
        <taxon>Pezizomycotina</taxon>
        <taxon>Dothideomycetes</taxon>
        <taxon>Dothideomycetes incertae sedis</taxon>
        <taxon>Lineolatales</taxon>
        <taxon>Lineolataceae</taxon>
        <taxon>Lineolata</taxon>
    </lineage>
</organism>
<dbReference type="Gene3D" id="3.50.50.60">
    <property type="entry name" value="FAD/NAD(P)-binding domain"/>
    <property type="match status" value="1"/>
</dbReference>
<keyword evidence="3" id="KW-1185">Reference proteome</keyword>
<dbReference type="Gene3D" id="3.30.9.10">
    <property type="entry name" value="D-Amino Acid Oxidase, subunit A, domain 2"/>
    <property type="match status" value="1"/>
</dbReference>
<dbReference type="SUPFAM" id="SSF51905">
    <property type="entry name" value="FAD/NAD(P)-binding domain"/>
    <property type="match status" value="1"/>
</dbReference>
<sequence length="413" mass="43625">MSAETGTRNIVVVGGGIIGSTTAYFLSRHPSYDPSKDNITLLEASKIAGGASGKAGGLLATWAYPAALVPLSFRLHRELADAHDGRERWGYREVNCGQVDCKGRAIEKVEKKSKDGAKEGSSVSLEKRSAAALKKLKGAGVPEDLDWLDADAVNYYESMSGPGETAQVHPYLFTTSMAKLAEEKGVKIELGAMVKSINTTSTSEKAVESVMYSTPDSDAPKTILASIVVLAAGPWTSRVWPSAPITALRAHSVTIKPTRPVSAYALFTEISLAAHTLGRPAVRAAPEIYARPDGEVYACGEGDSLVPLPATTANVEVDQQRCDDIIASVGTVSEELREGEVHARQACYLPNTAVRGGPFVGLTSVTGLIMAAGHTCWGIQNAPGTGKCVSEMCFDGKVRSANLSSLDPRKFGV</sequence>
<gene>
    <name evidence="2" type="ORF">BDY21DRAFT_412671</name>
</gene>
<feature type="domain" description="FAD dependent oxidoreductase" evidence="1">
    <location>
        <begin position="10"/>
        <end position="392"/>
    </location>
</feature>
<dbReference type="Pfam" id="PF01266">
    <property type="entry name" value="DAO"/>
    <property type="match status" value="1"/>
</dbReference>
<evidence type="ECO:0000313" key="3">
    <source>
        <dbReference type="Proteomes" id="UP000799766"/>
    </source>
</evidence>
<dbReference type="OrthoDB" id="498204at2759"/>
<dbReference type="AlphaFoldDB" id="A0A6A6PG01"/>
<proteinExistence type="predicted"/>
<protein>
    <submittedName>
        <fullName evidence="2">Putative FAD dependent oxidoreductase</fullName>
    </submittedName>
</protein>
<evidence type="ECO:0000259" key="1">
    <source>
        <dbReference type="Pfam" id="PF01266"/>
    </source>
</evidence>
<dbReference type="GO" id="GO:0005770">
    <property type="term" value="C:late endosome"/>
    <property type="evidence" value="ECO:0007669"/>
    <property type="project" value="TreeGrafter"/>
</dbReference>
<dbReference type="EMBL" id="MU001670">
    <property type="protein sequence ID" value="KAF2462293.1"/>
    <property type="molecule type" value="Genomic_DNA"/>
</dbReference>
<evidence type="ECO:0000313" key="2">
    <source>
        <dbReference type="EMBL" id="KAF2462293.1"/>
    </source>
</evidence>
<dbReference type="GO" id="GO:0042147">
    <property type="term" value="P:retrograde transport, endosome to Golgi"/>
    <property type="evidence" value="ECO:0007669"/>
    <property type="project" value="TreeGrafter"/>
</dbReference>
<reference evidence="2" key="1">
    <citation type="journal article" date="2020" name="Stud. Mycol.">
        <title>101 Dothideomycetes genomes: a test case for predicting lifestyles and emergence of pathogens.</title>
        <authorList>
            <person name="Haridas S."/>
            <person name="Albert R."/>
            <person name="Binder M."/>
            <person name="Bloem J."/>
            <person name="Labutti K."/>
            <person name="Salamov A."/>
            <person name="Andreopoulos B."/>
            <person name="Baker S."/>
            <person name="Barry K."/>
            <person name="Bills G."/>
            <person name="Bluhm B."/>
            <person name="Cannon C."/>
            <person name="Castanera R."/>
            <person name="Culley D."/>
            <person name="Daum C."/>
            <person name="Ezra D."/>
            <person name="Gonzalez J."/>
            <person name="Henrissat B."/>
            <person name="Kuo A."/>
            <person name="Liang C."/>
            <person name="Lipzen A."/>
            <person name="Lutzoni F."/>
            <person name="Magnuson J."/>
            <person name="Mondo S."/>
            <person name="Nolan M."/>
            <person name="Ohm R."/>
            <person name="Pangilinan J."/>
            <person name="Park H.-J."/>
            <person name="Ramirez L."/>
            <person name="Alfaro M."/>
            <person name="Sun H."/>
            <person name="Tritt A."/>
            <person name="Yoshinaga Y."/>
            <person name="Zwiers L.-H."/>
            <person name="Turgeon B."/>
            <person name="Goodwin S."/>
            <person name="Spatafora J."/>
            <person name="Crous P."/>
            <person name="Grigoriev I."/>
        </authorList>
    </citation>
    <scope>NUCLEOTIDE SEQUENCE</scope>
    <source>
        <strain evidence="2">ATCC 16933</strain>
    </source>
</reference>
<dbReference type="InterPro" id="IPR036188">
    <property type="entry name" value="FAD/NAD-bd_sf"/>
</dbReference>
<dbReference type="Proteomes" id="UP000799766">
    <property type="component" value="Unassembled WGS sequence"/>
</dbReference>